<name>I1XFR0_METNJ</name>
<dbReference type="EMBL" id="CP003390">
    <property type="protein sequence ID" value="AFI83229.1"/>
    <property type="molecule type" value="Genomic_DNA"/>
</dbReference>
<dbReference type="AlphaFoldDB" id="I1XFR0"/>
<evidence type="ECO:0000313" key="1">
    <source>
        <dbReference type="EMBL" id="AFI83229.1"/>
    </source>
</evidence>
<reference evidence="1 2" key="2">
    <citation type="journal article" date="2013" name="Int. J. Syst. Evol. Microbiol.">
        <title>Methylophaga nitratireducenticrescens sp. nov. and Methylophaga frappieri sp. nov., isolated from the biofilm of the methanol-fed denitrification system treating the seawater at the Montreal Biodome.</title>
        <authorList>
            <person name="Villeneuve C."/>
            <person name="Martineau C."/>
            <person name="Mauffrey F."/>
            <person name="Villemur R."/>
        </authorList>
    </citation>
    <scope>NUCLEOTIDE SEQUENCE [LARGE SCALE GENOMIC DNA]</scope>
    <source>
        <strain evidence="1 2">JAM1</strain>
    </source>
</reference>
<sequence>MQVIFYRQLNRLLCLELHFVIVFFLHPDAIYADNVVNSQSKRNDY</sequence>
<accession>I1XFR0</accession>
<dbReference type="HOGENOM" id="CLU_3201919_0_0_6"/>
<proteinExistence type="predicted"/>
<dbReference type="PATRIC" id="fig|754476.3.peg.368"/>
<dbReference type="STRING" id="754476.Q7A_372"/>
<keyword evidence="2" id="KW-1185">Reference proteome</keyword>
<organism evidence="1 2">
    <name type="scientific">Methylophaga nitratireducenticrescens</name>
    <dbReference type="NCBI Taxonomy" id="754476"/>
    <lineage>
        <taxon>Bacteria</taxon>
        <taxon>Pseudomonadati</taxon>
        <taxon>Pseudomonadota</taxon>
        <taxon>Gammaproteobacteria</taxon>
        <taxon>Thiotrichales</taxon>
        <taxon>Piscirickettsiaceae</taxon>
        <taxon>Methylophaga</taxon>
    </lineage>
</organism>
<protein>
    <submittedName>
        <fullName evidence="1">Uncharacterized protein</fullName>
    </submittedName>
</protein>
<evidence type="ECO:0000313" key="2">
    <source>
        <dbReference type="Proteomes" id="UP000009144"/>
    </source>
</evidence>
<reference evidence="1 2" key="1">
    <citation type="journal article" date="2012" name="J. Bacteriol.">
        <title>Complete genome sequences of Methylophaga sp. strain JAM1 and Methylophaga sp. strain JAM7.</title>
        <authorList>
            <person name="Villeneuve C."/>
            <person name="Martineau C."/>
            <person name="Mauffrey F."/>
            <person name="Villemur R."/>
        </authorList>
    </citation>
    <scope>NUCLEOTIDE SEQUENCE [LARGE SCALE GENOMIC DNA]</scope>
    <source>
        <strain evidence="1 2">JAM1</strain>
    </source>
</reference>
<dbReference type="Proteomes" id="UP000009144">
    <property type="component" value="Chromosome"/>
</dbReference>
<gene>
    <name evidence="1" type="ordered locus">Q7A_372</name>
</gene>